<protein>
    <submittedName>
        <fullName evidence="2">Uncharacterized protein</fullName>
    </submittedName>
</protein>
<evidence type="ECO:0000256" key="1">
    <source>
        <dbReference type="SAM" id="MobiDB-lite"/>
    </source>
</evidence>
<gene>
    <name evidence="2" type="ORF">JVT61DRAFT_14086</name>
</gene>
<keyword evidence="3" id="KW-1185">Reference proteome</keyword>
<dbReference type="OrthoDB" id="2676167at2759"/>
<dbReference type="AlphaFoldDB" id="A0A8I3AAW5"/>
<dbReference type="InterPro" id="IPR013083">
    <property type="entry name" value="Znf_RING/FYVE/PHD"/>
</dbReference>
<evidence type="ECO:0000313" key="3">
    <source>
        <dbReference type="Proteomes" id="UP000683000"/>
    </source>
</evidence>
<proteinExistence type="predicted"/>
<comment type="caution">
    <text evidence="2">The sequence shown here is derived from an EMBL/GenBank/DDBJ whole genome shotgun (WGS) entry which is preliminary data.</text>
</comment>
<name>A0A8I3AAW5_9AGAM</name>
<feature type="compositionally biased region" description="Low complexity" evidence="1">
    <location>
        <begin position="119"/>
        <end position="133"/>
    </location>
</feature>
<feature type="region of interest" description="Disordered" evidence="1">
    <location>
        <begin position="69"/>
        <end position="91"/>
    </location>
</feature>
<accession>A0A8I3AAW5</accession>
<sequence>MEHISMTFPFRPVVDVGTFDYSYDIHPGNNRYLVSFQHRDPASVPLISNAELEFTSLYDPLGMAAPSLPSYPNPSLDEPTAHNSVPAPSFENEELPYNIPSANHPYLHQADATTPECLPSPSSSAPSYSSASSVTFHSQSPSELPNVALGATGAFDQTQTQAAIHLPSTSTAFHWFGSNGGTLPTPVPLPTPDPSNTLYACQCVTGGQTCNAQVRGNTRAVRDHLKLGHAFRSVGKDRVACLWAGCGQALQRENIPRHILTCHFRVTVNCNDCGLQLSRRDVQPGHARVCPARRRTASRLDAGASSANAR</sequence>
<dbReference type="EMBL" id="JAGFBS010000007">
    <property type="protein sequence ID" value="KAG6378361.1"/>
    <property type="molecule type" value="Genomic_DNA"/>
</dbReference>
<reference evidence="2" key="1">
    <citation type="submission" date="2021-03" db="EMBL/GenBank/DDBJ databases">
        <title>Evolutionary innovations through gain and loss of genes in the ectomycorrhizal Boletales.</title>
        <authorList>
            <person name="Wu G."/>
            <person name="Miyauchi S."/>
            <person name="Morin E."/>
            <person name="Yang Z.-L."/>
            <person name="Xu J."/>
            <person name="Martin F.M."/>
        </authorList>
    </citation>
    <scope>NUCLEOTIDE SEQUENCE</scope>
    <source>
        <strain evidence="2">BR01</strain>
    </source>
</reference>
<organism evidence="2 3">
    <name type="scientific">Boletus reticuloceps</name>
    <dbReference type="NCBI Taxonomy" id="495285"/>
    <lineage>
        <taxon>Eukaryota</taxon>
        <taxon>Fungi</taxon>
        <taxon>Dikarya</taxon>
        <taxon>Basidiomycota</taxon>
        <taxon>Agaricomycotina</taxon>
        <taxon>Agaricomycetes</taxon>
        <taxon>Agaricomycetidae</taxon>
        <taxon>Boletales</taxon>
        <taxon>Boletineae</taxon>
        <taxon>Boletaceae</taxon>
        <taxon>Boletoideae</taxon>
        <taxon>Boletus</taxon>
    </lineage>
</organism>
<dbReference type="Proteomes" id="UP000683000">
    <property type="component" value="Unassembled WGS sequence"/>
</dbReference>
<evidence type="ECO:0000313" key="2">
    <source>
        <dbReference type="EMBL" id="KAG6378361.1"/>
    </source>
</evidence>
<dbReference type="Gene3D" id="3.30.40.10">
    <property type="entry name" value="Zinc/RING finger domain, C3HC4 (zinc finger)"/>
    <property type="match status" value="1"/>
</dbReference>
<feature type="region of interest" description="Disordered" evidence="1">
    <location>
        <begin position="111"/>
        <end position="142"/>
    </location>
</feature>